<dbReference type="EMBL" id="JAMRYM010000003">
    <property type="protein sequence ID" value="MCM6761234.1"/>
    <property type="molecule type" value="Genomic_DNA"/>
</dbReference>
<evidence type="ECO:0000259" key="5">
    <source>
        <dbReference type="PROSITE" id="PS50893"/>
    </source>
</evidence>
<sequence>MSAADGLVVTGISKSYGPTKALTSVDLTIRPGQVVALIGHNGAGKSTLLRALSGAEVPDTGSITVDGDSTPFTSPKDASRAGIACVYQELSLVDELTVAENLFLGTEKMSGPLLSRRAMNARADELCKEYGIPARGTDSVARLPVAQRQLLEVVRAINRDAKYLLLDEPTTALEQDQVDNLLDIIRKLASEQGLGILLVDHKLDEVFAVANHVVGLSGGRIVLDGDTGTVDRDAVVTAIVGEHSTSASDLAMIDGAPVEDAAPLSEKERTEHFGKPVLEVDDLHCNGLTGITLSVRAGEILGIYGLIGSGRSRFLKTIYGAEPIGGGSITFDGQRYAPKRPGQAIAKGVAFLSEERKFDGFIPQMTSIENVVLPVLGRYGKAGILNWRALKGSARTVLDQVTIRGDVENPITSLSGGNQQKALFARATLQAPRLLLLDEPTKGVDIGAKREIYGIIRTLAREKGVAVIVVSSEEEELTGLADTITVFRNGHCDGAVFDRDAIDPTQLREMAWADAERPAVG</sequence>
<dbReference type="GO" id="GO:0005524">
    <property type="term" value="F:ATP binding"/>
    <property type="evidence" value="ECO:0007669"/>
    <property type="project" value="UniProtKB-KW"/>
</dbReference>
<dbReference type="AlphaFoldDB" id="A0A9X2IT36"/>
<dbReference type="SMART" id="SM00382">
    <property type="entry name" value="AAA"/>
    <property type="match status" value="2"/>
</dbReference>
<dbReference type="PANTHER" id="PTHR43790:SF9">
    <property type="entry name" value="GALACTOFURANOSE TRANSPORTER ATP-BINDING PROTEIN YTFR"/>
    <property type="match status" value="1"/>
</dbReference>
<dbReference type="PROSITE" id="PS50893">
    <property type="entry name" value="ABC_TRANSPORTER_2"/>
    <property type="match status" value="2"/>
</dbReference>
<dbReference type="Gene3D" id="3.40.50.300">
    <property type="entry name" value="P-loop containing nucleotide triphosphate hydrolases"/>
    <property type="match status" value="2"/>
</dbReference>
<accession>A0A9X2IT36</accession>
<dbReference type="InterPro" id="IPR050107">
    <property type="entry name" value="ABC_carbohydrate_import_ATPase"/>
</dbReference>
<dbReference type="CDD" id="cd03215">
    <property type="entry name" value="ABC_Carb_Monos_II"/>
    <property type="match status" value="1"/>
</dbReference>
<keyword evidence="2" id="KW-0677">Repeat</keyword>
<dbReference type="GO" id="GO:0016887">
    <property type="term" value="F:ATP hydrolysis activity"/>
    <property type="evidence" value="ECO:0007669"/>
    <property type="project" value="InterPro"/>
</dbReference>
<dbReference type="InterPro" id="IPR003593">
    <property type="entry name" value="AAA+_ATPase"/>
</dbReference>
<name>A0A9X2IT36_9MICO</name>
<keyword evidence="7" id="KW-1185">Reference proteome</keyword>
<evidence type="ECO:0000256" key="2">
    <source>
        <dbReference type="ARBA" id="ARBA00022737"/>
    </source>
</evidence>
<proteinExistence type="predicted"/>
<dbReference type="InterPro" id="IPR003439">
    <property type="entry name" value="ABC_transporter-like_ATP-bd"/>
</dbReference>
<feature type="domain" description="ABC transporter" evidence="5">
    <location>
        <begin position="268"/>
        <end position="514"/>
    </location>
</feature>
<organism evidence="6 7">
    <name type="scientific">Rathayibacter rubneri</name>
    <dbReference type="NCBI Taxonomy" id="2950106"/>
    <lineage>
        <taxon>Bacteria</taxon>
        <taxon>Bacillati</taxon>
        <taxon>Actinomycetota</taxon>
        <taxon>Actinomycetes</taxon>
        <taxon>Micrococcales</taxon>
        <taxon>Microbacteriaceae</taxon>
        <taxon>Rathayibacter</taxon>
    </lineage>
</organism>
<evidence type="ECO:0000313" key="6">
    <source>
        <dbReference type="EMBL" id="MCM6761234.1"/>
    </source>
</evidence>
<dbReference type="CDD" id="cd03216">
    <property type="entry name" value="ABC_Carb_Monos_I"/>
    <property type="match status" value="1"/>
</dbReference>
<feature type="domain" description="ABC transporter" evidence="5">
    <location>
        <begin position="7"/>
        <end position="243"/>
    </location>
</feature>
<dbReference type="SUPFAM" id="SSF52540">
    <property type="entry name" value="P-loop containing nucleoside triphosphate hydrolases"/>
    <property type="match status" value="2"/>
</dbReference>
<reference evidence="6" key="1">
    <citation type="submission" date="2022-06" db="EMBL/GenBank/DDBJ databases">
        <title>Whole genome shotgun sequencing (WGS) of Rathayibacter sp. ZW T2_19, isolated from stored onions (Allium cepa).</title>
        <authorList>
            <person name="Stoll D.A."/>
            <person name="Huch M."/>
        </authorList>
    </citation>
    <scope>NUCLEOTIDE SEQUENCE</scope>
    <source>
        <strain evidence="6">ZW T2_19</strain>
    </source>
</reference>
<dbReference type="PROSITE" id="PS00211">
    <property type="entry name" value="ABC_TRANSPORTER_1"/>
    <property type="match status" value="1"/>
</dbReference>
<keyword evidence="1" id="KW-0813">Transport</keyword>
<keyword evidence="3" id="KW-0547">Nucleotide-binding</keyword>
<dbReference type="InterPro" id="IPR027417">
    <property type="entry name" value="P-loop_NTPase"/>
</dbReference>
<gene>
    <name evidence="6" type="ORF">NB037_02270</name>
</gene>
<evidence type="ECO:0000313" key="7">
    <source>
        <dbReference type="Proteomes" id="UP001155240"/>
    </source>
</evidence>
<dbReference type="Proteomes" id="UP001155240">
    <property type="component" value="Unassembled WGS sequence"/>
</dbReference>
<dbReference type="Pfam" id="PF00005">
    <property type="entry name" value="ABC_tran"/>
    <property type="match status" value="2"/>
</dbReference>
<comment type="caution">
    <text evidence="6">The sequence shown here is derived from an EMBL/GenBank/DDBJ whole genome shotgun (WGS) entry which is preliminary data.</text>
</comment>
<dbReference type="InterPro" id="IPR017871">
    <property type="entry name" value="ABC_transporter-like_CS"/>
</dbReference>
<dbReference type="PANTHER" id="PTHR43790">
    <property type="entry name" value="CARBOHYDRATE TRANSPORT ATP-BINDING PROTEIN MG119-RELATED"/>
    <property type="match status" value="1"/>
</dbReference>
<evidence type="ECO:0000256" key="1">
    <source>
        <dbReference type="ARBA" id="ARBA00022448"/>
    </source>
</evidence>
<keyword evidence="4 6" id="KW-0067">ATP-binding</keyword>
<evidence type="ECO:0000256" key="4">
    <source>
        <dbReference type="ARBA" id="ARBA00022840"/>
    </source>
</evidence>
<evidence type="ECO:0000256" key="3">
    <source>
        <dbReference type="ARBA" id="ARBA00022741"/>
    </source>
</evidence>
<protein>
    <submittedName>
        <fullName evidence="6">Sugar ABC transporter ATP-binding protein</fullName>
    </submittedName>
</protein>